<accession>A0AAV9NRJ7</accession>
<comment type="subcellular location">
    <subcellularLocation>
        <location evidence="1">Nucleus</location>
    </subcellularLocation>
</comment>
<dbReference type="Pfam" id="PF11951">
    <property type="entry name" value="Fungal_trans_2"/>
    <property type="match status" value="1"/>
</dbReference>
<protein>
    <recommendedName>
        <fullName evidence="5">Transcription factor domain-containing protein</fullName>
    </recommendedName>
</protein>
<organism evidence="3 4">
    <name type="scientific">Exophiala bonariae</name>
    <dbReference type="NCBI Taxonomy" id="1690606"/>
    <lineage>
        <taxon>Eukaryota</taxon>
        <taxon>Fungi</taxon>
        <taxon>Dikarya</taxon>
        <taxon>Ascomycota</taxon>
        <taxon>Pezizomycotina</taxon>
        <taxon>Eurotiomycetes</taxon>
        <taxon>Chaetothyriomycetidae</taxon>
        <taxon>Chaetothyriales</taxon>
        <taxon>Herpotrichiellaceae</taxon>
        <taxon>Exophiala</taxon>
    </lineage>
</organism>
<evidence type="ECO:0000256" key="1">
    <source>
        <dbReference type="ARBA" id="ARBA00004123"/>
    </source>
</evidence>
<reference evidence="3 4" key="1">
    <citation type="submission" date="2023-08" db="EMBL/GenBank/DDBJ databases">
        <title>Black Yeasts Isolated from many extreme environments.</title>
        <authorList>
            <person name="Coleine C."/>
            <person name="Stajich J.E."/>
            <person name="Selbmann L."/>
        </authorList>
    </citation>
    <scope>NUCLEOTIDE SEQUENCE [LARGE SCALE GENOMIC DNA]</scope>
    <source>
        <strain evidence="3 4">CCFEE 5792</strain>
    </source>
</reference>
<dbReference type="AlphaFoldDB" id="A0AAV9NRJ7"/>
<keyword evidence="4" id="KW-1185">Reference proteome</keyword>
<dbReference type="PANTHER" id="PTHR37534:SF46">
    <property type="entry name" value="ZN(II)2CYS6 TRANSCRIPTION FACTOR (EUROFUNG)"/>
    <property type="match status" value="1"/>
</dbReference>
<gene>
    <name evidence="3" type="ORF">LTR84_004638</name>
</gene>
<dbReference type="Proteomes" id="UP001358417">
    <property type="component" value="Unassembled WGS sequence"/>
</dbReference>
<dbReference type="PANTHER" id="PTHR37534">
    <property type="entry name" value="TRANSCRIPTIONAL ACTIVATOR PROTEIN UGA3"/>
    <property type="match status" value="1"/>
</dbReference>
<dbReference type="GO" id="GO:0005634">
    <property type="term" value="C:nucleus"/>
    <property type="evidence" value="ECO:0007669"/>
    <property type="project" value="UniProtKB-SubCell"/>
</dbReference>
<evidence type="ECO:0008006" key="5">
    <source>
        <dbReference type="Google" id="ProtNLM"/>
    </source>
</evidence>
<dbReference type="EMBL" id="JAVRRD010000002">
    <property type="protein sequence ID" value="KAK5062565.1"/>
    <property type="molecule type" value="Genomic_DNA"/>
</dbReference>
<evidence type="ECO:0000313" key="3">
    <source>
        <dbReference type="EMBL" id="KAK5062565.1"/>
    </source>
</evidence>
<dbReference type="GeneID" id="89972816"/>
<evidence type="ECO:0000256" key="2">
    <source>
        <dbReference type="ARBA" id="ARBA00023242"/>
    </source>
</evidence>
<dbReference type="RefSeq" id="XP_064710837.1">
    <property type="nucleotide sequence ID" value="XM_064848213.1"/>
</dbReference>
<proteinExistence type="predicted"/>
<comment type="caution">
    <text evidence="3">The sequence shown here is derived from an EMBL/GenBank/DDBJ whole genome shotgun (WGS) entry which is preliminary data.</text>
</comment>
<dbReference type="InterPro" id="IPR021858">
    <property type="entry name" value="Fun_TF"/>
</dbReference>
<sequence>MVIAPQLDWIDTSQNIYRNDIPLISLEIPSVRWALLALAAGDLGSMLTSNSMEPRPDYLSMQDKLQHEALGPLTAHIYQLTHNPHPYGSLSVDELRGLLVSMFLLVSLGIRTGRGPIWRLHMRAAYAISHAWLAADDTHLEDDDGIEKSIIALLSEFQTWSSITAIDRPPNWNLRISCNRAEGPFHKYVSIIRHITELARDQRFSSNQSISTRNSDCLRKDIKEARRIATVQIQKIDFQTRQARQSFSAMIDIYYQATLIYFFRVKGDDCADQASCTIARNHLFESLRGVFDMESIAHCLAWPLLIAGTECHDCIDDQIFIEHKMLEVIKMTGGLDRARMMGLLRELWATGQQQTVVNWITMAKQWDRVGDPILIQ</sequence>
<evidence type="ECO:0000313" key="4">
    <source>
        <dbReference type="Proteomes" id="UP001358417"/>
    </source>
</evidence>
<name>A0AAV9NRJ7_9EURO</name>
<keyword evidence="2" id="KW-0539">Nucleus</keyword>